<dbReference type="InterPro" id="IPR019715">
    <property type="entry name" value="Haemolysin_XhlA"/>
</dbReference>
<reference evidence="2 3" key="1">
    <citation type="submission" date="2018-03" db="EMBL/GenBank/DDBJ databases">
        <title>Aerobic endospore-forming bacteria genome sequencing and assembly.</title>
        <authorList>
            <person name="Cavalcante D.A."/>
            <person name="Driks A."/>
            <person name="Putonti C."/>
            <person name="De-Souza M.T."/>
        </authorList>
    </citation>
    <scope>NUCLEOTIDE SEQUENCE [LARGE SCALE GENOMIC DNA]</scope>
    <source>
        <strain evidence="2 3">SDF0037</strain>
    </source>
</reference>
<protein>
    <recommendedName>
        <fullName evidence="4">Hemolysin XhlA</fullName>
    </recommendedName>
</protein>
<dbReference type="RefSeq" id="WP_142510942.1">
    <property type="nucleotide sequence ID" value="NZ_SADV01000038.1"/>
</dbReference>
<dbReference type="Proteomes" id="UP000317944">
    <property type="component" value="Unassembled WGS sequence"/>
</dbReference>
<evidence type="ECO:0000256" key="1">
    <source>
        <dbReference type="SAM" id="Phobius"/>
    </source>
</evidence>
<name>A0A544U7M5_LYSSH</name>
<evidence type="ECO:0000313" key="3">
    <source>
        <dbReference type="Proteomes" id="UP000317944"/>
    </source>
</evidence>
<accession>A0A544U7M5</accession>
<dbReference type="AlphaFoldDB" id="A0A544U7M5"/>
<keyword evidence="1" id="KW-0812">Transmembrane</keyword>
<keyword evidence="1" id="KW-1133">Transmembrane helix</keyword>
<dbReference type="EMBL" id="SADV01000038">
    <property type="protein sequence ID" value="TQR27180.1"/>
    <property type="molecule type" value="Genomic_DNA"/>
</dbReference>
<sequence>MGDELIRNIYERLGGIEAKIDDIRDIRQTADNAKDIAEEALASTKSAHKRLDKIDKIIWWVSTTIIGSVILALLALIIKTK</sequence>
<comment type="caution">
    <text evidence="2">The sequence shown here is derived from an EMBL/GenBank/DDBJ whole genome shotgun (WGS) entry which is preliminary data.</text>
</comment>
<keyword evidence="1" id="KW-0472">Membrane</keyword>
<organism evidence="2 3">
    <name type="scientific">Lysinibacillus sphaericus</name>
    <name type="common">Bacillus sphaericus</name>
    <dbReference type="NCBI Taxonomy" id="1421"/>
    <lineage>
        <taxon>Bacteria</taxon>
        <taxon>Bacillati</taxon>
        <taxon>Bacillota</taxon>
        <taxon>Bacilli</taxon>
        <taxon>Bacillales</taxon>
        <taxon>Bacillaceae</taxon>
        <taxon>Lysinibacillus</taxon>
    </lineage>
</organism>
<proteinExistence type="predicted"/>
<dbReference type="Pfam" id="PF10779">
    <property type="entry name" value="XhlA"/>
    <property type="match status" value="1"/>
</dbReference>
<gene>
    <name evidence="2" type="ORF">C7Y47_23455</name>
</gene>
<dbReference type="OrthoDB" id="2186744at2"/>
<evidence type="ECO:0008006" key="4">
    <source>
        <dbReference type="Google" id="ProtNLM"/>
    </source>
</evidence>
<feature type="transmembrane region" description="Helical" evidence="1">
    <location>
        <begin position="57"/>
        <end position="78"/>
    </location>
</feature>
<evidence type="ECO:0000313" key="2">
    <source>
        <dbReference type="EMBL" id="TQR27180.1"/>
    </source>
</evidence>